<dbReference type="Pfam" id="PF07201">
    <property type="entry name" value="HrpJ"/>
    <property type="match status" value="1"/>
</dbReference>
<dbReference type="Gene3D" id="1.20.1280.80">
    <property type="match status" value="1"/>
</dbReference>
<reference evidence="3 4" key="1">
    <citation type="submission" date="2024-04" db="EMBL/GenBank/DDBJ databases">
        <title>Kosakonia calanthae sp. nov., a halophilic bacterium isolated from leaves of Calanthe tiplacata.</title>
        <authorList>
            <person name="Wu P."/>
        </authorList>
    </citation>
    <scope>NUCLEOTIDE SEQUENCE [LARGE SCALE GENOMIC DNA]</scope>
    <source>
        <strain evidence="3 4">BYX6</strain>
    </source>
</reference>
<gene>
    <name evidence="3" type="ORF">AAEY27_22185</name>
</gene>
<evidence type="ECO:0000313" key="3">
    <source>
        <dbReference type="EMBL" id="WZV98287.1"/>
    </source>
</evidence>
<dbReference type="InterPro" id="IPR038347">
    <property type="entry name" value="TyeA_sf"/>
</dbReference>
<accession>A0ABZ3B4Z7</accession>
<evidence type="ECO:0000259" key="2">
    <source>
        <dbReference type="Pfam" id="PF07201"/>
    </source>
</evidence>
<dbReference type="NCBIfam" id="NF011872">
    <property type="entry name" value="PRK15345.1"/>
    <property type="match status" value="1"/>
</dbReference>
<dbReference type="RefSeq" id="WP_342322899.1">
    <property type="nucleotide sequence ID" value="NZ_CP151800.1"/>
</dbReference>
<evidence type="ECO:0000313" key="4">
    <source>
        <dbReference type="Proteomes" id="UP001466893"/>
    </source>
</evidence>
<dbReference type="EMBL" id="CP151800">
    <property type="protein sequence ID" value="WZV98287.1"/>
    <property type="molecule type" value="Genomic_DNA"/>
</dbReference>
<proteinExistence type="predicted"/>
<sequence length="331" mass="37341">MNANLNEVNAISFPEPSSSQNTGQEEAISPAMLAMEVLQETAGSAIYETLEEMGMALSGKLWEQKKQPGVETSQRRQQALLRLVKQMQENTSLVLGLSAMKSSDCPELERAQQIIVIALALAAGGVSGEKKRALQARLDALTTQEGWELAVCSLLELNTVDSAMLASLKRLMQQAIDEDEMPLSQWFKRVASWPDRRERVRILLRAMAFELSVCVDASQQQRLAAVLVRLRRLLLFLGLEKECQREERICQLAPGTVLPLLLDIIGERWLFRDRLLSRLTAIVASPRMLNRLLQQLDALFTWLPDRCFNDDDQREQILETVREVKGVQVFP</sequence>
<feature type="compositionally biased region" description="Polar residues" evidence="1">
    <location>
        <begin position="1"/>
        <end position="24"/>
    </location>
</feature>
<feature type="region of interest" description="Disordered" evidence="1">
    <location>
        <begin position="1"/>
        <end position="25"/>
    </location>
</feature>
<dbReference type="SUPFAM" id="SSF140591">
    <property type="entry name" value="Type III secretion system domain"/>
    <property type="match status" value="1"/>
</dbReference>
<dbReference type="InterPro" id="IPR013351">
    <property type="entry name" value="T3SS_TyeA-rel"/>
</dbReference>
<keyword evidence="4" id="KW-1185">Reference proteome</keyword>
<dbReference type="InterPro" id="IPR010812">
    <property type="entry name" value="HrpJ-like"/>
</dbReference>
<protein>
    <submittedName>
        <fullName evidence="3">SepL/TyeA/HrpJ family type III secretion system protein</fullName>
    </submittedName>
</protein>
<evidence type="ECO:0000256" key="1">
    <source>
        <dbReference type="SAM" id="MobiDB-lite"/>
    </source>
</evidence>
<organism evidence="3 4">
    <name type="scientific">Kosakonia calanthes</name>
    <dbReference type="NCBI Taxonomy" id="3139408"/>
    <lineage>
        <taxon>Bacteria</taxon>
        <taxon>Pseudomonadati</taxon>
        <taxon>Pseudomonadota</taxon>
        <taxon>Gammaproteobacteria</taxon>
        <taxon>Enterobacterales</taxon>
        <taxon>Enterobacteriaceae</taxon>
        <taxon>Kosakonia</taxon>
    </lineage>
</organism>
<dbReference type="Proteomes" id="UP001466893">
    <property type="component" value="Chromosome"/>
</dbReference>
<feature type="domain" description="Hypersensitivity response secretion-like HrpJ" evidence="2">
    <location>
        <begin position="46"/>
        <end position="193"/>
    </location>
</feature>
<name>A0ABZ3B4Z7_9ENTR</name>
<dbReference type="NCBIfam" id="TIGR02511">
    <property type="entry name" value="type_III_tyeA"/>
    <property type="match status" value="1"/>
</dbReference>